<dbReference type="GO" id="GO:0050660">
    <property type="term" value="F:flavin adenine dinucleotide binding"/>
    <property type="evidence" value="ECO:0007669"/>
    <property type="project" value="TreeGrafter"/>
</dbReference>
<dbReference type="SUPFAM" id="SSF51905">
    <property type="entry name" value="FAD/NAD(P)-binding domain"/>
    <property type="match status" value="1"/>
</dbReference>
<sequence>MSDSTTVDGAIYDHLVIGAGPAGLQLARHLKESGSRYTIVEAGEAAGTFFATFPRHRTLISSNKPHTGTTDPELNLRMDWNSLLSGDPQLLFTRYTERYFPPADLWRQYLADFAAASELNIHYNTRVVRIERPEAGGPFTVTAQDGSVRRAAIVIVATGVSKPYIPPIPGIEHAEQYATMTVDPADFTDQRVLILGKGNSAFETADNLIEKAAVIHVAGPDGVRLAWKTHYVGHLRAVNNNFLDTYQLKSQNAILDGEVLSITPKPGGGFLVRFSFVRADEVVKELYYDRILCCTGFRLDTEPFAEECAPALVIKDRFAELTSAFESVNVPGLYFAGTLMQQREFKKATTGFIHGYRYTVKALSRILDQRGAGVVWPNRPIAATPQALADATIERVNRSSALWQQFGVMADIILLPGDGGGQAHYVDEVPLGYALDGGLADPDAGLADDGLLVSVTLEYGPDHDKVDRFDATVKRPAQDDADEAHNAAYLHPVLRVYRDGKALAEHHLAENLENHWDGEASHRAPLVAFFEKVATL</sequence>
<accession>C7QGC5</accession>
<name>C7QGC5_CATAD</name>
<dbReference type="InParanoid" id="C7QGC5"/>
<keyword evidence="3" id="KW-1185">Reference proteome</keyword>
<dbReference type="EMBL" id="CP001700">
    <property type="protein sequence ID" value="ACU72970.1"/>
    <property type="molecule type" value="Genomic_DNA"/>
</dbReference>
<evidence type="ECO:0000313" key="2">
    <source>
        <dbReference type="EMBL" id="ACU72970.1"/>
    </source>
</evidence>
<dbReference type="GO" id="GO:0004497">
    <property type="term" value="F:monooxygenase activity"/>
    <property type="evidence" value="ECO:0007669"/>
    <property type="project" value="TreeGrafter"/>
</dbReference>
<evidence type="ECO:0000313" key="3">
    <source>
        <dbReference type="Proteomes" id="UP000000851"/>
    </source>
</evidence>
<dbReference type="RefSeq" id="WP_015792699.1">
    <property type="nucleotide sequence ID" value="NC_013131.1"/>
</dbReference>
<reference evidence="2 3" key="1">
    <citation type="journal article" date="2009" name="Stand. Genomic Sci.">
        <title>Complete genome sequence of Catenulispora acidiphila type strain (ID 139908).</title>
        <authorList>
            <person name="Copeland A."/>
            <person name="Lapidus A."/>
            <person name="Glavina Del Rio T."/>
            <person name="Nolan M."/>
            <person name="Lucas S."/>
            <person name="Chen F."/>
            <person name="Tice H."/>
            <person name="Cheng J.F."/>
            <person name="Bruce D."/>
            <person name="Goodwin L."/>
            <person name="Pitluck S."/>
            <person name="Mikhailova N."/>
            <person name="Pati A."/>
            <person name="Ivanova N."/>
            <person name="Mavromatis K."/>
            <person name="Chen A."/>
            <person name="Palaniappan K."/>
            <person name="Chain P."/>
            <person name="Land M."/>
            <person name="Hauser L."/>
            <person name="Chang Y.J."/>
            <person name="Jeffries C.D."/>
            <person name="Chertkov O."/>
            <person name="Brettin T."/>
            <person name="Detter J.C."/>
            <person name="Han C."/>
            <person name="Ali Z."/>
            <person name="Tindall B.J."/>
            <person name="Goker M."/>
            <person name="Bristow J."/>
            <person name="Eisen J.A."/>
            <person name="Markowitz V."/>
            <person name="Hugenholtz P."/>
            <person name="Kyrpides N.C."/>
            <person name="Klenk H.P."/>
        </authorList>
    </citation>
    <scope>NUCLEOTIDE SEQUENCE [LARGE SCALE GENOMIC DNA]</scope>
    <source>
        <strain evidence="3">DSM 44928 / JCM 14897 / NBRC 102108 / NRRL B-24433 / ID139908</strain>
    </source>
</reference>
<dbReference type="PRINTS" id="PR00411">
    <property type="entry name" value="PNDRDTASEI"/>
</dbReference>
<dbReference type="InterPro" id="IPR050982">
    <property type="entry name" value="Auxin_biosynth/cation_transpt"/>
</dbReference>
<proteinExistence type="predicted"/>
<dbReference type="PRINTS" id="PR00368">
    <property type="entry name" value="FADPNR"/>
</dbReference>
<dbReference type="AlphaFoldDB" id="C7QGC5"/>
<dbReference type="STRING" id="479433.Caci_4106"/>
<gene>
    <name evidence="2" type="ordered locus">Caci_4106</name>
</gene>
<dbReference type="InterPro" id="IPR036188">
    <property type="entry name" value="FAD/NAD-bd_sf"/>
</dbReference>
<dbReference type="PANTHER" id="PTHR43539">
    <property type="entry name" value="FLAVIN-BINDING MONOOXYGENASE-LIKE PROTEIN (AFU_ORTHOLOGUE AFUA_4G09220)"/>
    <property type="match status" value="1"/>
</dbReference>
<dbReference type="Gene3D" id="3.50.50.60">
    <property type="entry name" value="FAD/NAD(P)-binding domain"/>
    <property type="match status" value="2"/>
</dbReference>
<protein>
    <submittedName>
        <fullName evidence="2">FAD-dependent pyridine nucleotide-disulphide oxidoreductase</fullName>
    </submittedName>
</protein>
<dbReference type="eggNOG" id="COG2072">
    <property type="taxonomic scope" value="Bacteria"/>
</dbReference>
<dbReference type="HOGENOM" id="CLU_014290_1_0_11"/>
<organism evidence="2 3">
    <name type="scientific">Catenulispora acidiphila (strain DSM 44928 / JCM 14897 / NBRC 102108 / NRRL B-24433 / ID139908)</name>
    <dbReference type="NCBI Taxonomy" id="479433"/>
    <lineage>
        <taxon>Bacteria</taxon>
        <taxon>Bacillati</taxon>
        <taxon>Actinomycetota</taxon>
        <taxon>Actinomycetes</taxon>
        <taxon>Catenulisporales</taxon>
        <taxon>Catenulisporaceae</taxon>
        <taxon>Catenulispora</taxon>
    </lineage>
</organism>
<dbReference type="Proteomes" id="UP000000851">
    <property type="component" value="Chromosome"/>
</dbReference>
<dbReference type="PANTHER" id="PTHR43539:SF23">
    <property type="entry name" value="FAD-DEPENDENT OXIDOREDUCTASE DOMAIN-CONTAINING PROTEIN 2"/>
    <property type="match status" value="1"/>
</dbReference>
<evidence type="ECO:0000256" key="1">
    <source>
        <dbReference type="ARBA" id="ARBA00023002"/>
    </source>
</evidence>
<dbReference type="KEGG" id="cai:Caci_4106"/>
<dbReference type="Pfam" id="PF13738">
    <property type="entry name" value="Pyr_redox_3"/>
    <property type="match status" value="1"/>
</dbReference>
<keyword evidence="1" id="KW-0560">Oxidoreductase</keyword>
<dbReference type="GO" id="GO:0036503">
    <property type="term" value="P:ERAD pathway"/>
    <property type="evidence" value="ECO:0007669"/>
    <property type="project" value="TreeGrafter"/>
</dbReference>